<organism evidence="4 5">
    <name type="scientific">Tistrella mobilis</name>
    <dbReference type="NCBI Taxonomy" id="171437"/>
    <lineage>
        <taxon>Bacteria</taxon>
        <taxon>Pseudomonadati</taxon>
        <taxon>Pseudomonadota</taxon>
        <taxon>Alphaproteobacteria</taxon>
        <taxon>Geminicoccales</taxon>
        <taxon>Geminicoccaceae</taxon>
        <taxon>Tistrella</taxon>
    </lineage>
</organism>
<dbReference type="EMBL" id="DMAI01000110">
    <property type="protein sequence ID" value="HAE47126.1"/>
    <property type="molecule type" value="Genomic_DNA"/>
</dbReference>
<gene>
    <name evidence="4" type="ORF">DCK97_06870</name>
</gene>
<dbReference type="Gene3D" id="1.20.1050.10">
    <property type="match status" value="1"/>
</dbReference>
<comment type="caution">
    <text evidence="4">The sequence shown here is derived from an EMBL/GenBank/DDBJ whole genome shotgun (WGS) entry which is preliminary data.</text>
</comment>
<dbReference type="PROSITE" id="PS50405">
    <property type="entry name" value="GST_CTER"/>
    <property type="match status" value="1"/>
</dbReference>
<keyword evidence="4" id="KW-0808">Transferase</keyword>
<dbReference type="GO" id="GO:0016740">
    <property type="term" value="F:transferase activity"/>
    <property type="evidence" value="ECO:0007669"/>
    <property type="project" value="UniProtKB-KW"/>
</dbReference>
<evidence type="ECO:0000259" key="2">
    <source>
        <dbReference type="PROSITE" id="PS50404"/>
    </source>
</evidence>
<feature type="domain" description="GST N-terminal" evidence="2">
    <location>
        <begin position="13"/>
        <end position="92"/>
    </location>
</feature>
<dbReference type="CDD" id="cd00299">
    <property type="entry name" value="GST_C_family"/>
    <property type="match status" value="1"/>
</dbReference>
<accession>A0A3B9IHC2</accession>
<dbReference type="Pfam" id="PF13410">
    <property type="entry name" value="GST_C_2"/>
    <property type="match status" value="1"/>
</dbReference>
<evidence type="ECO:0000313" key="4">
    <source>
        <dbReference type="EMBL" id="HAE47126.1"/>
    </source>
</evidence>
<dbReference type="SUPFAM" id="SSF52833">
    <property type="entry name" value="Thioredoxin-like"/>
    <property type="match status" value="1"/>
</dbReference>
<feature type="domain" description="GST C-terminal" evidence="3">
    <location>
        <begin position="116"/>
        <end position="254"/>
    </location>
</feature>
<dbReference type="Proteomes" id="UP000257706">
    <property type="component" value="Unassembled WGS sequence"/>
</dbReference>
<sequence length="323" mass="35884">MAGMSRRQERTMTEIILHHYDSSPFAEKARLMLGFKGVTWNSVVQPIWAPKPKLTPLTGGYRRTPVMQIGADVYVDTNLIAEELERRHPQPTLFPENGTAAGGWGGLLAFSLWAERMLFWPAVRYAMAFNADKLPPELLEDRARMNGAPRADVERMKAAAPMFKEQLHNALAVLDDALGQGTLYLFGDEPSLADFAAYHPIWFLENNGRKVGGVMAEYLNAQAWNGRVREFRHGTRIEMEPDAALAIAREATPLPPETVGEADDNAPQPGTSVTVTPEDFGKDPVAGEVTAISRRRISIRREDPELGEIAVHFPRIGYVVRPA</sequence>
<dbReference type="Gene3D" id="3.40.30.110">
    <property type="match status" value="1"/>
</dbReference>
<dbReference type="PROSITE" id="PS50404">
    <property type="entry name" value="GST_NTER"/>
    <property type="match status" value="1"/>
</dbReference>
<dbReference type="InterPro" id="IPR010987">
    <property type="entry name" value="Glutathione-S-Trfase_C-like"/>
</dbReference>
<evidence type="ECO:0000256" key="1">
    <source>
        <dbReference type="SAM" id="MobiDB-lite"/>
    </source>
</evidence>
<proteinExistence type="predicted"/>
<dbReference type="InterPro" id="IPR036249">
    <property type="entry name" value="Thioredoxin-like_sf"/>
</dbReference>
<dbReference type="SUPFAM" id="SSF47616">
    <property type="entry name" value="GST C-terminal domain-like"/>
    <property type="match status" value="1"/>
</dbReference>
<dbReference type="InterPro" id="IPR036282">
    <property type="entry name" value="Glutathione-S-Trfase_C_sf"/>
</dbReference>
<evidence type="ECO:0000313" key="5">
    <source>
        <dbReference type="Proteomes" id="UP000257706"/>
    </source>
</evidence>
<dbReference type="Pfam" id="PF13417">
    <property type="entry name" value="GST_N_3"/>
    <property type="match status" value="1"/>
</dbReference>
<dbReference type="InterPro" id="IPR004045">
    <property type="entry name" value="Glutathione_S-Trfase_N"/>
</dbReference>
<protein>
    <submittedName>
        <fullName evidence="4">Glutathione S-transferase family protein</fullName>
    </submittedName>
</protein>
<evidence type="ECO:0000259" key="3">
    <source>
        <dbReference type="PROSITE" id="PS50405"/>
    </source>
</evidence>
<dbReference type="AlphaFoldDB" id="A0A3B9IHC2"/>
<dbReference type="CDD" id="cd00570">
    <property type="entry name" value="GST_N_family"/>
    <property type="match status" value="1"/>
</dbReference>
<reference evidence="4 5" key="1">
    <citation type="journal article" date="2018" name="Nat. Biotechnol.">
        <title>A standardized bacterial taxonomy based on genome phylogeny substantially revises the tree of life.</title>
        <authorList>
            <person name="Parks D.H."/>
            <person name="Chuvochina M."/>
            <person name="Waite D.W."/>
            <person name="Rinke C."/>
            <person name="Skarshewski A."/>
            <person name="Chaumeil P.A."/>
            <person name="Hugenholtz P."/>
        </authorList>
    </citation>
    <scope>NUCLEOTIDE SEQUENCE [LARGE SCALE GENOMIC DNA]</scope>
    <source>
        <strain evidence="4">UBA8739</strain>
    </source>
</reference>
<name>A0A3B9IHC2_9PROT</name>
<feature type="region of interest" description="Disordered" evidence="1">
    <location>
        <begin position="255"/>
        <end position="284"/>
    </location>
</feature>